<evidence type="ECO:0000313" key="2">
    <source>
        <dbReference type="Proteomes" id="UP000603200"/>
    </source>
</evidence>
<dbReference type="EMBL" id="BOMN01000065">
    <property type="protein sequence ID" value="GIE22068.1"/>
    <property type="molecule type" value="Genomic_DNA"/>
</dbReference>
<dbReference type="Proteomes" id="UP000603200">
    <property type="component" value="Unassembled WGS sequence"/>
</dbReference>
<dbReference type="RefSeq" id="WP_203839171.1">
    <property type="nucleotide sequence ID" value="NZ_BAAATV010000002.1"/>
</dbReference>
<evidence type="ECO:0008006" key="3">
    <source>
        <dbReference type="Google" id="ProtNLM"/>
    </source>
</evidence>
<organism evidence="1 2">
    <name type="scientific">Winogradskya humida</name>
    <dbReference type="NCBI Taxonomy" id="113566"/>
    <lineage>
        <taxon>Bacteria</taxon>
        <taxon>Bacillati</taxon>
        <taxon>Actinomycetota</taxon>
        <taxon>Actinomycetes</taxon>
        <taxon>Micromonosporales</taxon>
        <taxon>Micromonosporaceae</taxon>
        <taxon>Winogradskya</taxon>
    </lineage>
</organism>
<evidence type="ECO:0000313" key="1">
    <source>
        <dbReference type="EMBL" id="GIE22068.1"/>
    </source>
</evidence>
<comment type="caution">
    <text evidence="1">The sequence shown here is derived from an EMBL/GenBank/DDBJ whole genome shotgun (WGS) entry which is preliminary data.</text>
</comment>
<protein>
    <recommendedName>
        <fullName evidence="3">PIN domain-containing protein</fullName>
    </recommendedName>
</protein>
<gene>
    <name evidence="1" type="ORF">Ahu01nite_051700</name>
</gene>
<accession>A0ABQ3ZU38</accession>
<name>A0ABQ3ZU38_9ACTN</name>
<sequence length="219" mass="23795">MAPRPSSIEPDLHTAVFDVNVLLDIADLLGPPFTWDNFRAAATRNGLAPVPNKPDRRVDSLRAVAVTTTGRFAGPDLLQVWSSDHIDRLLVNKAQQPRTGATAESRGLGWSPADANALLTDFLDELVYDMTGGGRVEIVGVSGNPPLDHEDARVYTTAMRAAADAAPPSIKYCVTRDREFRCAEDLDGHVEILYPDESLTLVRRSRAALAVGGMRPRSH</sequence>
<reference evidence="1 2" key="1">
    <citation type="submission" date="2021-01" db="EMBL/GenBank/DDBJ databases">
        <title>Whole genome shotgun sequence of Actinoplanes humidus NBRC 14915.</title>
        <authorList>
            <person name="Komaki H."/>
            <person name="Tamura T."/>
        </authorList>
    </citation>
    <scope>NUCLEOTIDE SEQUENCE [LARGE SCALE GENOMIC DNA]</scope>
    <source>
        <strain evidence="1 2">NBRC 14915</strain>
    </source>
</reference>
<keyword evidence="2" id="KW-1185">Reference proteome</keyword>
<proteinExistence type="predicted"/>